<dbReference type="Proteomes" id="UP000236333">
    <property type="component" value="Unassembled WGS sequence"/>
</dbReference>
<name>A0A2J7ZK54_9CHLO</name>
<gene>
    <name evidence="1" type="ORF">TSOC_013543</name>
</gene>
<organism evidence="1 2">
    <name type="scientific">Tetrabaena socialis</name>
    <dbReference type="NCBI Taxonomy" id="47790"/>
    <lineage>
        <taxon>Eukaryota</taxon>
        <taxon>Viridiplantae</taxon>
        <taxon>Chlorophyta</taxon>
        <taxon>core chlorophytes</taxon>
        <taxon>Chlorophyceae</taxon>
        <taxon>CS clade</taxon>
        <taxon>Chlamydomonadales</taxon>
        <taxon>Tetrabaenaceae</taxon>
        <taxon>Tetrabaena</taxon>
    </lineage>
</organism>
<accession>A0A2J7ZK54</accession>
<reference evidence="1 2" key="1">
    <citation type="journal article" date="2017" name="Mol. Biol. Evol.">
        <title>The 4-celled Tetrabaena socialis nuclear genome reveals the essential components for genetic control of cell number at the origin of multicellularity in the volvocine lineage.</title>
        <authorList>
            <person name="Featherston J."/>
            <person name="Arakaki Y."/>
            <person name="Hanschen E.R."/>
            <person name="Ferris P.J."/>
            <person name="Michod R.E."/>
            <person name="Olson B.J.S.C."/>
            <person name="Nozaki H."/>
            <person name="Durand P.M."/>
        </authorList>
    </citation>
    <scope>NUCLEOTIDE SEQUENCE [LARGE SCALE GENOMIC DNA]</scope>
    <source>
        <strain evidence="1 2">NIES-571</strain>
    </source>
</reference>
<evidence type="ECO:0000313" key="1">
    <source>
        <dbReference type="EMBL" id="PNH00642.1"/>
    </source>
</evidence>
<comment type="caution">
    <text evidence="1">The sequence shown here is derived from an EMBL/GenBank/DDBJ whole genome shotgun (WGS) entry which is preliminary data.</text>
</comment>
<keyword evidence="2" id="KW-1185">Reference proteome</keyword>
<protein>
    <submittedName>
        <fullName evidence="1">Uncharacterized protein</fullName>
    </submittedName>
</protein>
<evidence type="ECO:0000313" key="2">
    <source>
        <dbReference type="Proteomes" id="UP000236333"/>
    </source>
</evidence>
<dbReference type="EMBL" id="PGGS01001253">
    <property type="protein sequence ID" value="PNH00642.1"/>
    <property type="molecule type" value="Genomic_DNA"/>
</dbReference>
<proteinExistence type="predicted"/>
<dbReference type="AlphaFoldDB" id="A0A2J7ZK54"/>
<sequence length="544" mass="60468">MSKSDPNSAIFMEDSCFVPLPFEKPRTEASDAMQWGFEVMDIDFVPPGGHHFVECNKVLVQKLIVPLHNLAKGNGSDDRREDFARILYETMETFQAMGMSICDIDRVLSFATHPLLMLACDVLRDCFPYVVDFFMELRSVWKAGAFALIGSKIHAAMIAKGYFETDGFTGFTKLCEWSLTFAVGDPFPIVGGAPVGQMFKWKKNFDKSGVDAPPRSIVGTRLNLERLEEYTCGLLDELLSDHMVLAGGILMKTLCGKDYGTSDLDLWFVGLTELDPVLTELDRAMGVCRKWNKSSEFNVTRHTSTLSVTVQLNEPTQAELDANDRLPACRRKELRKFLKIQFPMRAFKCVEQVVLSFDLGIVQLALVKVGAKKHVVMTALCQLELSTLTCLVNPTMSTLTRRHLKIFDVGHTLLAPRCAALMTANALICETPTDALRTIVSTHNGSLTALLCAIELYKRRALGKPVQADSYSCSTGSSDSHMNEPVPVPWVGQSWRSNVEKYIELSDPAKRMYGSREVYIDLAAIGQAMQVSADFVNSIMAMSS</sequence>